<sequence length="263" mass="30774">MEKGLIITNIDKRIHYYLILDSETAGGCATVEATQSFCYDIGFAVIDRHGNVYETYSYVNADVYIGMGGTMESAYFKNKLPQYEIDMYNGKRIMATTDAIRHKIAEIVKKYNIKEVIAHNARFDATATNATVRYITKSKQRYFMPYGLIWLDTLVMARDILYRKPSYISFCENNKFLTKNGKPQLKAEIIYKFITGDMSFEEKHTGLEDVLIEAKIFAYFMRQHKPMRKELYPKKEEFDFYGFPFDKVFPKKCKFSLDKLIQM</sequence>
<dbReference type="SUPFAM" id="SSF53098">
    <property type="entry name" value="Ribonuclease H-like"/>
    <property type="match status" value="1"/>
</dbReference>
<dbReference type="Gene3D" id="3.30.420.10">
    <property type="entry name" value="Ribonuclease H-like superfamily/Ribonuclease H"/>
    <property type="match status" value="1"/>
</dbReference>
<dbReference type="EMBL" id="BK015264">
    <property type="protein sequence ID" value="DAD98537.1"/>
    <property type="molecule type" value="Genomic_DNA"/>
</dbReference>
<name>A0A8S5NUW4_9CAUD</name>
<dbReference type="InterPro" id="IPR012337">
    <property type="entry name" value="RNaseH-like_sf"/>
</dbReference>
<dbReference type="InterPro" id="IPR036397">
    <property type="entry name" value="RNaseH_sf"/>
</dbReference>
<dbReference type="GO" id="GO:0003676">
    <property type="term" value="F:nucleic acid binding"/>
    <property type="evidence" value="ECO:0007669"/>
    <property type="project" value="InterPro"/>
</dbReference>
<organism evidence="1">
    <name type="scientific">Siphoviridae sp. ctTnV63</name>
    <dbReference type="NCBI Taxonomy" id="2825523"/>
    <lineage>
        <taxon>Viruses</taxon>
        <taxon>Duplodnaviria</taxon>
        <taxon>Heunggongvirae</taxon>
        <taxon>Uroviricota</taxon>
        <taxon>Caudoviricetes</taxon>
    </lineage>
</organism>
<proteinExistence type="predicted"/>
<evidence type="ECO:0000313" key="1">
    <source>
        <dbReference type="EMBL" id="DAD98537.1"/>
    </source>
</evidence>
<protein>
    <submittedName>
        <fullName evidence="1">DNA polymerase III</fullName>
    </submittedName>
</protein>
<accession>A0A8S5NUW4</accession>
<reference evidence="1" key="1">
    <citation type="journal article" date="2021" name="Proc. Natl. Acad. Sci. U.S.A.">
        <title>A Catalog of Tens of Thousands of Viruses from Human Metagenomes Reveals Hidden Associations with Chronic Diseases.</title>
        <authorList>
            <person name="Tisza M.J."/>
            <person name="Buck C.B."/>
        </authorList>
    </citation>
    <scope>NUCLEOTIDE SEQUENCE</scope>
    <source>
        <strain evidence="1">CtTnV63</strain>
    </source>
</reference>